<sequence>MELFDPVQRDLKRVLSLLHRPDVDEQVRQIYQLLFRVALRVGKKTRGGRGEPLTIRRKENDFLPVRFQLYKAHCLKAVNEALQQWKNRPRTREAFNEIFLCMQVALACF</sequence>
<reference evidence="2" key="1">
    <citation type="journal article" date="2019" name="Int. J. Syst. Evol. Microbiol.">
        <title>The Global Catalogue of Microorganisms (GCM) 10K type strain sequencing project: providing services to taxonomists for standard genome sequencing and annotation.</title>
        <authorList>
            <consortium name="The Broad Institute Genomics Platform"/>
            <consortium name="The Broad Institute Genome Sequencing Center for Infectious Disease"/>
            <person name="Wu L."/>
            <person name="Ma J."/>
        </authorList>
    </citation>
    <scope>NUCLEOTIDE SEQUENCE [LARGE SCALE GENOMIC DNA]</scope>
    <source>
        <strain evidence="2">JCM 14370</strain>
    </source>
</reference>
<evidence type="ECO:0000313" key="2">
    <source>
        <dbReference type="Proteomes" id="UP000632222"/>
    </source>
</evidence>
<evidence type="ECO:0000313" key="1">
    <source>
        <dbReference type="EMBL" id="GGJ39353.1"/>
    </source>
</evidence>
<dbReference type="Proteomes" id="UP000632222">
    <property type="component" value="Unassembled WGS sequence"/>
</dbReference>
<name>A0ABQ2D168_9DEIO</name>
<comment type="caution">
    <text evidence="1">The sequence shown here is derived from an EMBL/GenBank/DDBJ whole genome shotgun (WGS) entry which is preliminary data.</text>
</comment>
<protein>
    <recommendedName>
        <fullName evidence="3">Transposase</fullName>
    </recommendedName>
</protein>
<gene>
    <name evidence="1" type="ORF">GCM10008938_26780</name>
</gene>
<dbReference type="EMBL" id="BMOD01000009">
    <property type="protein sequence ID" value="GGJ39353.1"/>
    <property type="molecule type" value="Genomic_DNA"/>
</dbReference>
<organism evidence="1 2">
    <name type="scientific">Deinococcus roseus</name>
    <dbReference type="NCBI Taxonomy" id="392414"/>
    <lineage>
        <taxon>Bacteria</taxon>
        <taxon>Thermotogati</taxon>
        <taxon>Deinococcota</taxon>
        <taxon>Deinococci</taxon>
        <taxon>Deinococcales</taxon>
        <taxon>Deinococcaceae</taxon>
        <taxon>Deinococcus</taxon>
    </lineage>
</organism>
<dbReference type="RefSeq" id="WP_189003202.1">
    <property type="nucleotide sequence ID" value="NZ_BMOD01000009.1"/>
</dbReference>
<keyword evidence="2" id="KW-1185">Reference proteome</keyword>
<evidence type="ECO:0008006" key="3">
    <source>
        <dbReference type="Google" id="ProtNLM"/>
    </source>
</evidence>
<proteinExistence type="predicted"/>
<accession>A0ABQ2D168</accession>